<gene>
    <name evidence="2" type="ORF">BAE44_0017181</name>
</gene>
<evidence type="ECO:0000313" key="3">
    <source>
        <dbReference type="Proteomes" id="UP000095767"/>
    </source>
</evidence>
<protein>
    <recommendedName>
        <fullName evidence="1">F-box domain-containing protein</fullName>
    </recommendedName>
</protein>
<evidence type="ECO:0000313" key="2">
    <source>
        <dbReference type="EMBL" id="OEL21797.1"/>
    </source>
</evidence>
<proteinExistence type="predicted"/>
<dbReference type="PANTHER" id="PTHR35828">
    <property type="entry name" value="OS08G0203800 PROTEIN-RELATED"/>
    <property type="match status" value="1"/>
</dbReference>
<dbReference type="InterPro" id="IPR036047">
    <property type="entry name" value="F-box-like_dom_sf"/>
</dbReference>
<dbReference type="OrthoDB" id="692426at2759"/>
<evidence type="ECO:0000259" key="1">
    <source>
        <dbReference type="Pfam" id="PF12937"/>
    </source>
</evidence>
<dbReference type="Gene3D" id="1.20.1280.50">
    <property type="match status" value="1"/>
</dbReference>
<accession>A0A1E5V9Q9</accession>
<dbReference type="EMBL" id="LWDX02047100">
    <property type="protein sequence ID" value="OEL21797.1"/>
    <property type="molecule type" value="Genomic_DNA"/>
</dbReference>
<name>A0A1E5V9Q9_9POAL</name>
<dbReference type="PANTHER" id="PTHR35828:SF22">
    <property type="entry name" value="OS10G0103633 PROTEIN"/>
    <property type="match status" value="1"/>
</dbReference>
<dbReference type="InterPro" id="IPR001810">
    <property type="entry name" value="F-box_dom"/>
</dbReference>
<keyword evidence="3" id="KW-1185">Reference proteome</keyword>
<organism evidence="2 3">
    <name type="scientific">Dichanthelium oligosanthes</name>
    <dbReference type="NCBI Taxonomy" id="888268"/>
    <lineage>
        <taxon>Eukaryota</taxon>
        <taxon>Viridiplantae</taxon>
        <taxon>Streptophyta</taxon>
        <taxon>Embryophyta</taxon>
        <taxon>Tracheophyta</taxon>
        <taxon>Spermatophyta</taxon>
        <taxon>Magnoliopsida</taxon>
        <taxon>Liliopsida</taxon>
        <taxon>Poales</taxon>
        <taxon>Poaceae</taxon>
        <taxon>PACMAD clade</taxon>
        <taxon>Panicoideae</taxon>
        <taxon>Panicodae</taxon>
        <taxon>Paniceae</taxon>
        <taxon>Dichantheliinae</taxon>
        <taxon>Dichanthelium</taxon>
    </lineage>
</organism>
<sequence length="143" mass="15282">MSPRKPEATATPARELPLDLLLEIVARSDAATLLPCAACCKALRRGTLSPAFIRRVCHRGPAGAAVVPPRLLRFLQSFYSTPVSFSLAHPPTPAAARLSEKHLAPSLLSRGAAAGLLERFEPVTSRGGLVVLRLHHHCSDVPL</sequence>
<reference evidence="2 3" key="1">
    <citation type="submission" date="2016-09" db="EMBL/GenBank/DDBJ databases">
        <title>The draft genome of Dichanthelium oligosanthes: A C3 panicoid grass species.</title>
        <authorList>
            <person name="Studer A.J."/>
            <person name="Schnable J.C."/>
            <person name="Brutnell T.P."/>
        </authorList>
    </citation>
    <scope>NUCLEOTIDE SEQUENCE [LARGE SCALE GENOMIC DNA]</scope>
    <source>
        <strain evidence="3">cv. Kellogg 1175</strain>
        <tissue evidence="2">Leaf</tissue>
    </source>
</reference>
<dbReference type="AlphaFoldDB" id="A0A1E5V9Q9"/>
<dbReference type="Proteomes" id="UP000095767">
    <property type="component" value="Unassembled WGS sequence"/>
</dbReference>
<dbReference type="Pfam" id="PF12937">
    <property type="entry name" value="F-box-like"/>
    <property type="match status" value="1"/>
</dbReference>
<feature type="domain" description="F-box" evidence="1">
    <location>
        <begin position="15"/>
        <end position="58"/>
    </location>
</feature>
<dbReference type="SUPFAM" id="SSF81383">
    <property type="entry name" value="F-box domain"/>
    <property type="match status" value="1"/>
</dbReference>
<comment type="caution">
    <text evidence="2">The sequence shown here is derived from an EMBL/GenBank/DDBJ whole genome shotgun (WGS) entry which is preliminary data.</text>
</comment>